<evidence type="ECO:0000313" key="2">
    <source>
        <dbReference type="EMBL" id="KAF5330087.1"/>
    </source>
</evidence>
<dbReference type="EMBL" id="JAACJM010000336">
    <property type="protein sequence ID" value="KAF5330087.1"/>
    <property type="molecule type" value="Genomic_DNA"/>
</dbReference>
<organism evidence="2 3">
    <name type="scientific">Tetrapyrgos nigripes</name>
    <dbReference type="NCBI Taxonomy" id="182062"/>
    <lineage>
        <taxon>Eukaryota</taxon>
        <taxon>Fungi</taxon>
        <taxon>Dikarya</taxon>
        <taxon>Basidiomycota</taxon>
        <taxon>Agaricomycotina</taxon>
        <taxon>Agaricomycetes</taxon>
        <taxon>Agaricomycetidae</taxon>
        <taxon>Agaricales</taxon>
        <taxon>Marasmiineae</taxon>
        <taxon>Marasmiaceae</taxon>
        <taxon>Tetrapyrgos</taxon>
    </lineage>
</organism>
<protein>
    <submittedName>
        <fullName evidence="2">Uncharacterized protein</fullName>
    </submittedName>
</protein>
<evidence type="ECO:0000256" key="1">
    <source>
        <dbReference type="SAM" id="MobiDB-lite"/>
    </source>
</evidence>
<gene>
    <name evidence="2" type="ORF">D9758_015992</name>
</gene>
<sequence length="81" mass="8881">MMVKCQEPHERVRNVSVDIEPVGGERGMSLSSSVEVKAETSGSGIGNAKAHWKALRDVNNMPIDAGFDDYHYDSENDSDGR</sequence>
<proteinExistence type="predicted"/>
<accession>A0A8H5FB22</accession>
<reference evidence="2 3" key="1">
    <citation type="journal article" date="2020" name="ISME J.">
        <title>Uncovering the hidden diversity of litter-decomposition mechanisms in mushroom-forming fungi.</title>
        <authorList>
            <person name="Floudas D."/>
            <person name="Bentzer J."/>
            <person name="Ahren D."/>
            <person name="Johansson T."/>
            <person name="Persson P."/>
            <person name="Tunlid A."/>
        </authorList>
    </citation>
    <scope>NUCLEOTIDE SEQUENCE [LARGE SCALE GENOMIC DNA]</scope>
    <source>
        <strain evidence="2 3">CBS 291.85</strain>
    </source>
</reference>
<feature type="region of interest" description="Disordered" evidence="1">
    <location>
        <begin position="16"/>
        <end position="46"/>
    </location>
</feature>
<dbReference type="Proteomes" id="UP000559256">
    <property type="component" value="Unassembled WGS sequence"/>
</dbReference>
<name>A0A8H5FB22_9AGAR</name>
<keyword evidence="3" id="KW-1185">Reference proteome</keyword>
<evidence type="ECO:0000313" key="3">
    <source>
        <dbReference type="Proteomes" id="UP000559256"/>
    </source>
</evidence>
<dbReference type="AlphaFoldDB" id="A0A8H5FB22"/>
<comment type="caution">
    <text evidence="2">The sequence shown here is derived from an EMBL/GenBank/DDBJ whole genome shotgun (WGS) entry which is preliminary data.</text>
</comment>